<evidence type="ECO:0000313" key="2">
    <source>
        <dbReference type="EMBL" id="KGM14446.1"/>
    </source>
</evidence>
<keyword evidence="3" id="KW-1185">Reference proteome</keyword>
<feature type="compositionally biased region" description="Basic and acidic residues" evidence="1">
    <location>
        <begin position="36"/>
        <end position="45"/>
    </location>
</feature>
<reference evidence="2 3" key="1">
    <citation type="submission" date="2013-08" db="EMBL/GenBank/DDBJ databases">
        <title>Genome sequencing of Cellulomonas bogoriensis 69B4.</title>
        <authorList>
            <person name="Chen F."/>
            <person name="Li Y."/>
            <person name="Wang G."/>
        </authorList>
    </citation>
    <scope>NUCLEOTIDE SEQUENCE [LARGE SCALE GENOMIC DNA]</scope>
    <source>
        <strain evidence="2 3">69B4</strain>
    </source>
</reference>
<dbReference type="RefSeq" id="WP_198025913.1">
    <property type="nucleotide sequence ID" value="NZ_AXCZ01000003.1"/>
</dbReference>
<sequence length="182" mass="19249">MCGPLAAAQLERGVVGRSGRHEDDVDLVLGARGLAHRQEPVHHPTADLVEPSGAHPEGRHGNQPARTPAAGGHLGGVARGDVGDVDEPDRRDRGEAGRFGCSPVPALRPALGAEGSPGGPGRSIDLAEHGLPRVGHDERPVGGEHDDVVVEVFESCVDDEHVARCGHEFLQRMRRRGARSER</sequence>
<dbReference type="AlphaFoldDB" id="A0A0A0C2N2"/>
<organism evidence="2 3">
    <name type="scientific">Cellulomonas bogoriensis 69B4 = DSM 16987</name>
    <dbReference type="NCBI Taxonomy" id="1386082"/>
    <lineage>
        <taxon>Bacteria</taxon>
        <taxon>Bacillati</taxon>
        <taxon>Actinomycetota</taxon>
        <taxon>Actinomycetes</taxon>
        <taxon>Micrococcales</taxon>
        <taxon>Cellulomonadaceae</taxon>
        <taxon>Cellulomonas</taxon>
    </lineage>
</organism>
<evidence type="ECO:0000313" key="3">
    <source>
        <dbReference type="Proteomes" id="UP000054314"/>
    </source>
</evidence>
<proteinExistence type="predicted"/>
<accession>A0A0A0C2N2</accession>
<dbReference type="Proteomes" id="UP000054314">
    <property type="component" value="Unassembled WGS sequence"/>
</dbReference>
<feature type="region of interest" description="Disordered" evidence="1">
    <location>
        <begin position="36"/>
        <end position="128"/>
    </location>
</feature>
<comment type="caution">
    <text evidence="2">The sequence shown here is derived from an EMBL/GenBank/DDBJ whole genome shotgun (WGS) entry which is preliminary data.</text>
</comment>
<dbReference type="EMBL" id="AXCZ01000003">
    <property type="protein sequence ID" value="KGM14446.1"/>
    <property type="molecule type" value="Genomic_DNA"/>
</dbReference>
<name>A0A0A0C2N2_9CELL</name>
<protein>
    <submittedName>
        <fullName evidence="2">Uncharacterized protein</fullName>
    </submittedName>
</protein>
<gene>
    <name evidence="2" type="ORF">N869_11045</name>
</gene>
<evidence type="ECO:0000256" key="1">
    <source>
        <dbReference type="SAM" id="MobiDB-lite"/>
    </source>
</evidence>